<dbReference type="Pfam" id="PF01386">
    <property type="entry name" value="Ribosomal_L25p"/>
    <property type="match status" value="1"/>
</dbReference>
<dbReference type="CDD" id="cd00495">
    <property type="entry name" value="Ribosomal_L25_TL5_CTC"/>
    <property type="match status" value="1"/>
</dbReference>
<feature type="domain" description="Large ribosomal subunit protein bL25 L25" evidence="6">
    <location>
        <begin position="6"/>
        <end position="91"/>
    </location>
</feature>
<evidence type="ECO:0000259" key="7">
    <source>
        <dbReference type="Pfam" id="PF14693"/>
    </source>
</evidence>
<evidence type="ECO:0000256" key="3">
    <source>
        <dbReference type="ARBA" id="ARBA00022980"/>
    </source>
</evidence>
<evidence type="ECO:0000313" key="8">
    <source>
        <dbReference type="EMBL" id="MFD2840155.1"/>
    </source>
</evidence>
<dbReference type="NCBIfam" id="NF004131">
    <property type="entry name" value="PRK05618.2-1"/>
    <property type="match status" value="1"/>
</dbReference>
<comment type="function">
    <text evidence="5">This is one of the proteins that binds to the 5S RNA in the ribosome where it forms part of the central protuberance.</text>
</comment>
<keyword evidence="1 5" id="KW-0699">rRNA-binding</keyword>
<gene>
    <name evidence="5" type="primary">rplY</name>
    <name evidence="5" type="synonym">ctc</name>
    <name evidence="8" type="ORF">ACFSYH_06185</name>
</gene>
<comment type="similarity">
    <text evidence="5">Belongs to the bacterial ribosomal protein bL25 family. CTC subfamily.</text>
</comment>
<keyword evidence="4 5" id="KW-0687">Ribonucleoprotein</keyword>
<proteinExistence type="inferred from homology"/>
<comment type="subunit">
    <text evidence="5">Part of the 50S ribosomal subunit; part of the 5S rRNA/L5/L18/L25 subcomplex. Contacts the 5S rRNA. Binds to the 5S rRNA independently of L5 and L18.</text>
</comment>
<dbReference type="InterPro" id="IPR029751">
    <property type="entry name" value="Ribosomal_L25_dom"/>
</dbReference>
<evidence type="ECO:0000256" key="1">
    <source>
        <dbReference type="ARBA" id="ARBA00022730"/>
    </source>
</evidence>
<reference evidence="9" key="1">
    <citation type="journal article" date="2019" name="Int. J. Syst. Evol. Microbiol.">
        <title>The Global Catalogue of Microorganisms (GCM) 10K type strain sequencing project: providing services to taxonomists for standard genome sequencing and annotation.</title>
        <authorList>
            <consortium name="The Broad Institute Genomics Platform"/>
            <consortium name="The Broad Institute Genome Sequencing Center for Infectious Disease"/>
            <person name="Wu L."/>
            <person name="Ma J."/>
        </authorList>
    </citation>
    <scope>NUCLEOTIDE SEQUENCE [LARGE SCALE GENOMIC DNA]</scope>
    <source>
        <strain evidence="9">KCTC 33576</strain>
    </source>
</reference>
<dbReference type="NCBIfam" id="TIGR00731">
    <property type="entry name" value="bL25_bact_ctc"/>
    <property type="match status" value="1"/>
</dbReference>
<keyword evidence="9" id="KW-1185">Reference proteome</keyword>
<dbReference type="Pfam" id="PF14693">
    <property type="entry name" value="Ribosomal_TL5_C"/>
    <property type="match status" value="1"/>
</dbReference>
<dbReference type="InterPro" id="IPR037121">
    <property type="entry name" value="Ribosomal_bL25_C"/>
</dbReference>
<dbReference type="PANTHER" id="PTHR33284">
    <property type="entry name" value="RIBOSOMAL PROTEIN L25/GLN-TRNA SYNTHETASE, ANTI-CODON-BINDING DOMAIN-CONTAINING PROTEIN"/>
    <property type="match status" value="1"/>
</dbReference>
<evidence type="ECO:0000256" key="5">
    <source>
        <dbReference type="HAMAP-Rule" id="MF_01334"/>
    </source>
</evidence>
<dbReference type="InterPro" id="IPR020056">
    <property type="entry name" value="Rbsml_bL25/Gln-tRNA_synth_N"/>
</dbReference>
<evidence type="ECO:0000313" key="9">
    <source>
        <dbReference type="Proteomes" id="UP001597391"/>
    </source>
</evidence>
<keyword evidence="3 5" id="KW-0689">Ribosomal protein</keyword>
<evidence type="ECO:0000256" key="4">
    <source>
        <dbReference type="ARBA" id="ARBA00023274"/>
    </source>
</evidence>
<keyword evidence="2 5" id="KW-0694">RNA-binding</keyword>
<dbReference type="SUPFAM" id="SSF50715">
    <property type="entry name" value="Ribosomal protein L25-like"/>
    <property type="match status" value="1"/>
</dbReference>
<dbReference type="InterPro" id="IPR011035">
    <property type="entry name" value="Ribosomal_bL25/Gln-tRNA_synth"/>
</dbReference>
<feature type="domain" description="Large ribosomal subunit protein bL25 beta" evidence="7">
    <location>
        <begin position="101"/>
        <end position="175"/>
    </location>
</feature>
<sequence>MADIKLEASIRDNFGKGAARQARRAGKIPAVVYAHGSEAKHILLDGHEAFLAVKNNRSALVELDIAGKRQNVIIKDIQRDPIGRVIEHIDFLAVKANEKQVVEVPVVTVDDPAAGVMVQLELHKIQVEAVVSDLPEHVEVSVDGLEAGTILHVKDLKLPKGQTAVNDEEQVVLVANEIRATEPEENESTAGEEASAE</sequence>
<dbReference type="Proteomes" id="UP001597391">
    <property type="component" value="Unassembled WGS sequence"/>
</dbReference>
<accession>A0ABW5XCH6</accession>
<dbReference type="HAMAP" id="MF_01334">
    <property type="entry name" value="Ribosomal_bL25_CTC"/>
    <property type="match status" value="1"/>
</dbReference>
<dbReference type="GO" id="GO:0005840">
    <property type="term" value="C:ribosome"/>
    <property type="evidence" value="ECO:0007669"/>
    <property type="project" value="UniProtKB-KW"/>
</dbReference>
<dbReference type="PANTHER" id="PTHR33284:SF1">
    <property type="entry name" value="RIBOSOMAL PROTEIN L25_GLN-TRNA SYNTHETASE, ANTI-CODON-BINDING DOMAIN-CONTAINING PROTEIN"/>
    <property type="match status" value="1"/>
</dbReference>
<dbReference type="Gene3D" id="2.40.240.10">
    <property type="entry name" value="Ribosomal Protein L25, Chain P"/>
    <property type="match status" value="1"/>
</dbReference>
<dbReference type="InterPro" id="IPR020930">
    <property type="entry name" value="Ribosomal_uL5_bac-type"/>
</dbReference>
<dbReference type="RefSeq" id="WP_377465850.1">
    <property type="nucleotide sequence ID" value="NZ_JBHUOP010000002.1"/>
</dbReference>
<comment type="caution">
    <text evidence="8">The sequence shown here is derived from an EMBL/GenBank/DDBJ whole genome shotgun (WGS) entry which is preliminary data.</text>
</comment>
<organism evidence="8 9">
    <name type="scientific">Populibacterium corticicola</name>
    <dbReference type="NCBI Taxonomy" id="1812826"/>
    <lineage>
        <taxon>Bacteria</taxon>
        <taxon>Bacillati</taxon>
        <taxon>Actinomycetota</taxon>
        <taxon>Actinomycetes</taxon>
        <taxon>Micrococcales</taxon>
        <taxon>Jonesiaceae</taxon>
        <taxon>Populibacterium</taxon>
    </lineage>
</organism>
<name>A0ABW5XCH6_9MICO</name>
<evidence type="ECO:0000259" key="6">
    <source>
        <dbReference type="Pfam" id="PF01386"/>
    </source>
</evidence>
<dbReference type="EMBL" id="JBHUOP010000002">
    <property type="protein sequence ID" value="MFD2840155.1"/>
    <property type="molecule type" value="Genomic_DNA"/>
</dbReference>
<protein>
    <recommendedName>
        <fullName evidence="5">Large ribosomal subunit protein bL25</fullName>
    </recommendedName>
    <alternativeName>
        <fullName evidence="5">General stress protein CTC</fullName>
    </alternativeName>
</protein>
<dbReference type="InterPro" id="IPR001021">
    <property type="entry name" value="Ribosomal_bL25_long"/>
</dbReference>
<dbReference type="Gene3D" id="2.170.120.20">
    <property type="entry name" value="Ribosomal protein L25, beta domain"/>
    <property type="match status" value="1"/>
</dbReference>
<evidence type="ECO:0000256" key="2">
    <source>
        <dbReference type="ARBA" id="ARBA00022884"/>
    </source>
</evidence>
<dbReference type="InterPro" id="IPR020057">
    <property type="entry name" value="Ribosomal_bL25_b-dom"/>
</dbReference>